<reference evidence="1 2" key="1">
    <citation type="submission" date="2019-07" db="EMBL/GenBank/DDBJ databases">
        <title>Genomic Encyclopedia of Archaeal and Bacterial Type Strains, Phase II (KMG-II): from individual species to whole genera.</title>
        <authorList>
            <person name="Goeker M."/>
        </authorList>
    </citation>
    <scope>NUCLEOTIDE SEQUENCE [LARGE SCALE GENOMIC DNA]</scope>
    <source>
        <strain evidence="1 2">DSM 18850</strain>
    </source>
</reference>
<proteinExistence type="predicted"/>
<name>A0A5S5D5T9_9SPHI</name>
<accession>A0A5S5D5T9</accession>
<keyword evidence="2" id="KW-1185">Reference proteome</keyword>
<dbReference type="RefSeq" id="WP_262713455.1">
    <property type="nucleotide sequence ID" value="NZ_VNHX01000020.1"/>
</dbReference>
<dbReference type="AlphaFoldDB" id="A0A5S5D5T9"/>
<sequence>MPTPPRGGDFDIQQVTTQLEQGDFRGIWHYTVQKAQKYLLSG</sequence>
<comment type="caution">
    <text evidence="1">The sequence shown here is derived from an EMBL/GenBank/DDBJ whole genome shotgun (WGS) entry which is preliminary data.</text>
</comment>
<dbReference type="Proteomes" id="UP000325105">
    <property type="component" value="Unassembled WGS sequence"/>
</dbReference>
<organism evidence="1 2">
    <name type="scientific">Sphingobacterium allocomposti</name>
    <dbReference type="NCBI Taxonomy" id="415956"/>
    <lineage>
        <taxon>Bacteria</taxon>
        <taxon>Pseudomonadati</taxon>
        <taxon>Bacteroidota</taxon>
        <taxon>Sphingobacteriia</taxon>
        <taxon>Sphingobacteriales</taxon>
        <taxon>Sphingobacteriaceae</taxon>
        <taxon>Sphingobacterium</taxon>
    </lineage>
</organism>
<evidence type="ECO:0000313" key="2">
    <source>
        <dbReference type="Proteomes" id="UP000325105"/>
    </source>
</evidence>
<gene>
    <name evidence="1" type="ORF">BC792_12049</name>
</gene>
<protein>
    <submittedName>
        <fullName evidence="1">Uncharacterized protein</fullName>
    </submittedName>
</protein>
<dbReference type="EMBL" id="VNHX01000020">
    <property type="protein sequence ID" value="TYP91341.1"/>
    <property type="molecule type" value="Genomic_DNA"/>
</dbReference>
<evidence type="ECO:0000313" key="1">
    <source>
        <dbReference type="EMBL" id="TYP91341.1"/>
    </source>
</evidence>